<dbReference type="PANTHER" id="PTHR30026:SF20">
    <property type="entry name" value="OUTER MEMBRANE PROTEIN TOLC"/>
    <property type="match status" value="1"/>
</dbReference>
<reference evidence="14 15" key="1">
    <citation type="submission" date="2020-06" db="EMBL/GenBank/DDBJ databases">
        <title>Genome sequence of Paramixta manurensis strain PD-1.</title>
        <authorList>
            <person name="Lee C.W."/>
            <person name="Kim J."/>
        </authorList>
    </citation>
    <scope>NUCLEOTIDE SEQUENCE [LARGE SCALE GENOMIC DNA]</scope>
    <source>
        <strain evidence="14 15">PD-1</strain>
    </source>
</reference>
<dbReference type="Pfam" id="PF02321">
    <property type="entry name" value="OEP"/>
    <property type="match status" value="2"/>
</dbReference>
<evidence type="ECO:0000256" key="11">
    <source>
        <dbReference type="ARBA" id="ARBA00081111"/>
    </source>
</evidence>
<feature type="region of interest" description="Disordered" evidence="12">
    <location>
        <begin position="278"/>
        <end position="298"/>
    </location>
</feature>
<dbReference type="KEGG" id="pmak:PMPD1_3798"/>
<evidence type="ECO:0000256" key="4">
    <source>
        <dbReference type="ARBA" id="ARBA00022452"/>
    </source>
</evidence>
<keyword evidence="5" id="KW-0812">Transmembrane</keyword>
<evidence type="ECO:0000256" key="12">
    <source>
        <dbReference type="SAM" id="MobiDB-lite"/>
    </source>
</evidence>
<evidence type="ECO:0000256" key="6">
    <source>
        <dbReference type="ARBA" id="ARBA00022729"/>
    </source>
</evidence>
<dbReference type="AlphaFoldDB" id="A0A6M8ULN8"/>
<evidence type="ECO:0000256" key="7">
    <source>
        <dbReference type="ARBA" id="ARBA00023136"/>
    </source>
</evidence>
<dbReference type="GO" id="GO:0015562">
    <property type="term" value="F:efflux transmembrane transporter activity"/>
    <property type="evidence" value="ECO:0007669"/>
    <property type="project" value="InterPro"/>
</dbReference>
<dbReference type="Gene3D" id="1.20.1600.10">
    <property type="entry name" value="Outer membrane efflux proteins (OEP)"/>
    <property type="match status" value="1"/>
</dbReference>
<gene>
    <name evidence="14" type="ORF">PMPD1_3798</name>
</gene>
<keyword evidence="7" id="KW-0472">Membrane</keyword>
<dbReference type="GO" id="GO:0046677">
    <property type="term" value="P:response to antibiotic"/>
    <property type="evidence" value="ECO:0007669"/>
    <property type="project" value="UniProtKB-KW"/>
</dbReference>
<dbReference type="GO" id="GO:0015288">
    <property type="term" value="F:porin activity"/>
    <property type="evidence" value="ECO:0007669"/>
    <property type="project" value="TreeGrafter"/>
</dbReference>
<dbReference type="InterPro" id="IPR051906">
    <property type="entry name" value="TolC-like"/>
</dbReference>
<protein>
    <recommendedName>
        <fullName evidence="10">Outer membrane protein TolC</fullName>
    </recommendedName>
    <alternativeName>
        <fullName evidence="11">Multidrug efflux pump subunit TolC</fullName>
    </alternativeName>
</protein>
<comment type="similarity">
    <text evidence="2">Belongs to the outer membrane factor (OMF) (TC 1.B.17) family.</text>
</comment>
<dbReference type="GO" id="GO:1990281">
    <property type="term" value="C:efflux pump complex"/>
    <property type="evidence" value="ECO:0007669"/>
    <property type="project" value="TreeGrafter"/>
</dbReference>
<dbReference type="InterPro" id="IPR010130">
    <property type="entry name" value="T1SS_OMP_TolC"/>
</dbReference>
<evidence type="ECO:0000256" key="10">
    <source>
        <dbReference type="ARBA" id="ARBA00069847"/>
    </source>
</evidence>
<evidence type="ECO:0000256" key="13">
    <source>
        <dbReference type="SAM" id="SignalP"/>
    </source>
</evidence>
<organism evidence="14 15">
    <name type="scientific">Paramixta manurensis</name>
    <dbReference type="NCBI Taxonomy" id="2740817"/>
    <lineage>
        <taxon>Bacteria</taxon>
        <taxon>Pseudomonadati</taxon>
        <taxon>Pseudomonadota</taxon>
        <taxon>Gammaproteobacteria</taxon>
        <taxon>Enterobacterales</taxon>
        <taxon>Erwiniaceae</taxon>
        <taxon>Paramixta</taxon>
    </lineage>
</organism>
<evidence type="ECO:0000256" key="1">
    <source>
        <dbReference type="ARBA" id="ARBA00004571"/>
    </source>
</evidence>
<dbReference type="GO" id="GO:0009279">
    <property type="term" value="C:cell outer membrane"/>
    <property type="evidence" value="ECO:0007669"/>
    <property type="project" value="UniProtKB-SubCell"/>
</dbReference>
<name>A0A6M8ULN8_9GAMM</name>
<evidence type="ECO:0000313" key="14">
    <source>
        <dbReference type="EMBL" id="QKJ88710.1"/>
    </source>
</evidence>
<evidence type="ECO:0000256" key="5">
    <source>
        <dbReference type="ARBA" id="ARBA00022692"/>
    </source>
</evidence>
<keyword evidence="6 13" id="KW-0732">Signal</keyword>
<keyword evidence="4" id="KW-1134">Transmembrane beta strand</keyword>
<evidence type="ECO:0000256" key="9">
    <source>
        <dbReference type="ARBA" id="ARBA00023251"/>
    </source>
</evidence>
<dbReference type="FunFam" id="1.20.1600.10:FF:000001">
    <property type="entry name" value="TolC outer membrane channel"/>
    <property type="match status" value="1"/>
</dbReference>
<feature type="chain" id="PRO_5026814196" description="Outer membrane protein TolC" evidence="13">
    <location>
        <begin position="23"/>
        <end position="498"/>
    </location>
</feature>
<feature type="compositionally biased region" description="Polar residues" evidence="12">
    <location>
        <begin position="454"/>
        <end position="468"/>
    </location>
</feature>
<comment type="subcellular location">
    <subcellularLocation>
        <location evidence="1">Cell outer membrane</location>
        <topology evidence="1">Multi-pass membrane protein</topology>
    </subcellularLocation>
</comment>
<dbReference type="NCBIfam" id="TIGR01844">
    <property type="entry name" value="type_I_sec_TolC"/>
    <property type="match status" value="1"/>
</dbReference>
<dbReference type="InterPro" id="IPR003423">
    <property type="entry name" value="OMP_efflux"/>
</dbReference>
<evidence type="ECO:0000313" key="15">
    <source>
        <dbReference type="Proteomes" id="UP000505325"/>
    </source>
</evidence>
<sequence>MKKLLPLLIGLSLGGFSVASQAENLLQIYQQARLTNPDLRSSAADRDAAFEKINEARSPLLPQLGLGADYTYSNGFRDNSGLHSNTTSGSLQLTQTLFDMSKWRALTLQEKTAGIQDVTYQTAQQNLMLNTATAYFNVLRAIDSLSFTEAQKQSIYRQLDQTTQRFNVGLVAITDVQNARAQYDSVLANEVTARNNLDNAVETLRQVTGNYYPTLASLNIDRFQTDKPDAVSALLKEAESRNLNLLSARLSQDLAREQIRLAETGHLPTLDLTASTGLSNNKYGGSRANQSTSSSDNISGNNQVGLSFTLPLYSGGSVTSQVKQAQYAFVSASEQLESAHRSAVQTVRSSFNNINASISSINAFKQAVVSAQSSLDASEAGYQVGTRTIVDVLDATSTLYSAKQQLSDARYDYMINQLNIKSALGTLNEQDLMALNGRLGKEIPTSPETVAPENPQQDASADNGAQTNASSAPRASAQATPAAASRPAARSTGNPFRH</sequence>
<dbReference type="PANTHER" id="PTHR30026">
    <property type="entry name" value="OUTER MEMBRANE PROTEIN TOLC"/>
    <property type="match status" value="1"/>
</dbReference>
<dbReference type="EMBL" id="CP054212">
    <property type="protein sequence ID" value="QKJ88710.1"/>
    <property type="molecule type" value="Genomic_DNA"/>
</dbReference>
<keyword evidence="8" id="KW-0998">Cell outer membrane</keyword>
<feature type="compositionally biased region" description="Low complexity" evidence="12">
    <location>
        <begin position="469"/>
        <end position="491"/>
    </location>
</feature>
<evidence type="ECO:0000256" key="8">
    <source>
        <dbReference type="ARBA" id="ARBA00023237"/>
    </source>
</evidence>
<dbReference type="InterPro" id="IPR058622">
    <property type="entry name" value="TolC"/>
</dbReference>
<dbReference type="NCBIfam" id="NF007002">
    <property type="entry name" value="PRK09465.1"/>
    <property type="match status" value="1"/>
</dbReference>
<feature type="region of interest" description="Disordered" evidence="12">
    <location>
        <begin position="441"/>
        <end position="498"/>
    </location>
</feature>
<keyword evidence="15" id="KW-1185">Reference proteome</keyword>
<dbReference type="Proteomes" id="UP000505325">
    <property type="component" value="Chromosome"/>
</dbReference>
<dbReference type="RefSeq" id="WP_173635557.1">
    <property type="nucleotide sequence ID" value="NZ_CP054212.1"/>
</dbReference>
<evidence type="ECO:0000256" key="3">
    <source>
        <dbReference type="ARBA" id="ARBA00022448"/>
    </source>
</evidence>
<dbReference type="SUPFAM" id="SSF56954">
    <property type="entry name" value="Outer membrane efflux proteins (OEP)"/>
    <property type="match status" value="1"/>
</dbReference>
<keyword evidence="9" id="KW-0046">Antibiotic resistance</keyword>
<evidence type="ECO:0000256" key="2">
    <source>
        <dbReference type="ARBA" id="ARBA00007613"/>
    </source>
</evidence>
<feature type="signal peptide" evidence="13">
    <location>
        <begin position="1"/>
        <end position="22"/>
    </location>
</feature>
<proteinExistence type="inferred from homology"/>
<keyword evidence="3" id="KW-0813">Transport</keyword>
<accession>A0A6M8ULN8</accession>